<evidence type="ECO:0000313" key="3">
    <source>
        <dbReference type="Proteomes" id="UP000250796"/>
    </source>
</evidence>
<dbReference type="AlphaFoldDB" id="A0A7Z7PMG6"/>
<feature type="domain" description="DUF2344" evidence="1">
    <location>
        <begin position="5"/>
        <end position="165"/>
    </location>
</feature>
<evidence type="ECO:0000259" key="1">
    <source>
        <dbReference type="Pfam" id="PF10105"/>
    </source>
</evidence>
<keyword evidence="3" id="KW-1185">Reference proteome</keyword>
<sequence>MSAGKLAIRFSTGGLLRFLSHQEMATAIERLIRRSSIPVSFTQGFHPRMKISYSPAVPTGVGSLANYVLLDCENRVDNVLELLKAYSVFTLRALGAWYLPKDIKIDDFLDSYRFSLSLPAERFEPSRFNPQMIVVKKTKNGQRSFMAGEVFQNLTVTTLKTCHMVEYFQPTERPVPSEELLKILSREETASNEGVFVYVKEGYYKNRATTNILDEIGGI</sequence>
<dbReference type="RefSeq" id="WP_169698272.1">
    <property type="nucleotide sequence ID" value="NZ_LS974202.1"/>
</dbReference>
<dbReference type="EMBL" id="LS974202">
    <property type="protein sequence ID" value="SSC11834.1"/>
    <property type="molecule type" value="Genomic_DNA"/>
</dbReference>
<organism evidence="2 3">
    <name type="scientific">Mesotoga infera</name>
    <dbReference type="NCBI Taxonomy" id="1236046"/>
    <lineage>
        <taxon>Bacteria</taxon>
        <taxon>Thermotogati</taxon>
        <taxon>Thermotogota</taxon>
        <taxon>Thermotogae</taxon>
        <taxon>Kosmotogales</taxon>
        <taxon>Kosmotogaceae</taxon>
        <taxon>Mesotoga</taxon>
    </lineage>
</organism>
<dbReference type="InterPro" id="IPR018768">
    <property type="entry name" value="DUF2344"/>
</dbReference>
<accession>A0A7Z7PMG6</accession>
<name>A0A7Z7PMG6_9BACT</name>
<dbReference type="Proteomes" id="UP000250796">
    <property type="component" value="Chromosome MESINF"/>
</dbReference>
<dbReference type="NCBIfam" id="TIGR03936">
    <property type="entry name" value="sam_1_link_chp"/>
    <property type="match status" value="1"/>
</dbReference>
<gene>
    <name evidence="2" type="ORF">MESINF_0385</name>
</gene>
<protein>
    <recommendedName>
        <fullName evidence="1">DUF2344 domain-containing protein</fullName>
    </recommendedName>
</protein>
<proteinExistence type="predicted"/>
<evidence type="ECO:0000313" key="2">
    <source>
        <dbReference type="EMBL" id="SSC11834.1"/>
    </source>
</evidence>
<dbReference type="Pfam" id="PF10105">
    <property type="entry name" value="DUF2344"/>
    <property type="match status" value="1"/>
</dbReference>
<dbReference type="KEGG" id="minf:MESINF_0385"/>
<reference evidence="2 3" key="1">
    <citation type="submission" date="2017-01" db="EMBL/GenBank/DDBJ databases">
        <authorList>
            <person name="Erauso G."/>
        </authorList>
    </citation>
    <scope>NUCLEOTIDE SEQUENCE [LARGE SCALE GENOMIC DNA]</scope>
    <source>
        <strain evidence="2">MESINF1</strain>
    </source>
</reference>